<evidence type="ECO:0000256" key="5">
    <source>
        <dbReference type="ARBA" id="ARBA00022692"/>
    </source>
</evidence>
<dbReference type="InterPro" id="IPR003663">
    <property type="entry name" value="Sugar/inositol_transpt"/>
</dbReference>
<feature type="transmembrane region" description="Helical" evidence="10">
    <location>
        <begin position="484"/>
        <end position="507"/>
    </location>
</feature>
<dbReference type="GO" id="GO:0005886">
    <property type="term" value="C:plasma membrane"/>
    <property type="evidence" value="ECO:0007669"/>
    <property type="project" value="EnsemblFungi"/>
</dbReference>
<feature type="transmembrane region" description="Helical" evidence="10">
    <location>
        <begin position="355"/>
        <end position="377"/>
    </location>
</feature>
<feature type="transmembrane region" description="Helical" evidence="10">
    <location>
        <begin position="419"/>
        <end position="444"/>
    </location>
</feature>
<keyword evidence="7 10" id="KW-0472">Membrane</keyword>
<dbReference type="EMBL" id="HE650832">
    <property type="protein sequence ID" value="CCF60740.1"/>
    <property type="molecule type" value="Genomic_DNA"/>
</dbReference>
<feature type="domain" description="Major facilitator superfamily (MFS) profile" evidence="11">
    <location>
        <begin position="98"/>
        <end position="543"/>
    </location>
</feature>
<dbReference type="CDD" id="cd17356">
    <property type="entry name" value="MFS_HXT"/>
    <property type="match status" value="1"/>
</dbReference>
<reference evidence="12 13" key="1">
    <citation type="journal article" date="2011" name="Proc. Natl. Acad. Sci. U.S.A.">
        <title>Evolutionary erosion of yeast sex chromosomes by mating-type switching accidents.</title>
        <authorList>
            <person name="Gordon J.L."/>
            <person name="Armisen D."/>
            <person name="Proux-Wera E."/>
            <person name="Oheigeartaigh S.S."/>
            <person name="Byrne K.P."/>
            <person name="Wolfe K.H."/>
        </authorList>
    </citation>
    <scope>NUCLEOTIDE SEQUENCE [LARGE SCALE GENOMIC DNA]</scope>
    <source>
        <strain evidence="13">ATCC 22294 / BCRC 22015 / CBS 2517 / CECT 1963 / NBRC 1671 / NRRL Y-8276</strain>
    </source>
</reference>
<evidence type="ECO:0000256" key="1">
    <source>
        <dbReference type="ARBA" id="ARBA00004141"/>
    </source>
</evidence>
<feature type="transmembrane region" description="Helical" evidence="10">
    <location>
        <begin position="170"/>
        <end position="189"/>
    </location>
</feature>
<feature type="transmembrane region" description="Helical" evidence="10">
    <location>
        <begin position="261"/>
        <end position="282"/>
    </location>
</feature>
<evidence type="ECO:0000256" key="8">
    <source>
        <dbReference type="ARBA" id="ARBA00023180"/>
    </source>
</evidence>
<evidence type="ECO:0000259" key="11">
    <source>
        <dbReference type="PROSITE" id="PS50850"/>
    </source>
</evidence>
<dbReference type="GO" id="GO:0005351">
    <property type="term" value="F:carbohydrate:proton symporter activity"/>
    <property type="evidence" value="ECO:0007669"/>
    <property type="project" value="TreeGrafter"/>
</dbReference>
<dbReference type="SUPFAM" id="SSF103473">
    <property type="entry name" value="MFS general substrate transporter"/>
    <property type="match status" value="1"/>
</dbReference>
<keyword evidence="5 10" id="KW-0812">Transmembrane</keyword>
<dbReference type="GeneID" id="13886948"/>
<dbReference type="InterPro" id="IPR050360">
    <property type="entry name" value="MFS_Sugar_Transporters"/>
</dbReference>
<protein>
    <recommendedName>
        <fullName evidence="11">Major facilitator superfamily (MFS) profile domain-containing protein</fullName>
    </recommendedName>
</protein>
<dbReference type="InParanoid" id="H2B290"/>
<feature type="compositionally biased region" description="Acidic residues" evidence="9">
    <location>
        <begin position="754"/>
        <end position="764"/>
    </location>
</feature>
<feature type="transmembrane region" description="Helical" evidence="10">
    <location>
        <begin position="140"/>
        <end position="163"/>
    </location>
</feature>
<accession>H2B290</accession>
<dbReference type="HOGENOM" id="CLU_001265_42_0_1"/>
<dbReference type="FunFam" id="1.20.1250.20:FF:000115">
    <property type="entry name" value="High-affinity glucose transporter"/>
    <property type="match status" value="1"/>
</dbReference>
<dbReference type="OrthoDB" id="6612291at2759"/>
<feature type="transmembrane region" description="Helical" evidence="10">
    <location>
        <begin position="195"/>
        <end position="217"/>
    </location>
</feature>
<evidence type="ECO:0000313" key="12">
    <source>
        <dbReference type="EMBL" id="CCF60740.1"/>
    </source>
</evidence>
<dbReference type="KEGG" id="kaf:KAFR_0L01310"/>
<dbReference type="AlphaFoldDB" id="H2B290"/>
<evidence type="ECO:0000256" key="2">
    <source>
        <dbReference type="ARBA" id="ARBA00010992"/>
    </source>
</evidence>
<dbReference type="eggNOG" id="KOG0254">
    <property type="taxonomic scope" value="Eukaryota"/>
</dbReference>
<dbReference type="Proteomes" id="UP000005220">
    <property type="component" value="Chromosome 12"/>
</dbReference>
<feature type="transmembrane region" description="Helical" evidence="10">
    <location>
        <begin position="450"/>
        <end position="472"/>
    </location>
</feature>
<dbReference type="GO" id="GO:0010255">
    <property type="term" value="P:glucose mediated signaling pathway"/>
    <property type="evidence" value="ECO:0007669"/>
    <property type="project" value="EnsemblFungi"/>
</dbReference>
<keyword evidence="13" id="KW-1185">Reference proteome</keyword>
<comment type="similarity">
    <text evidence="2">Belongs to the major facilitator superfamily. Sugar transporter (TC 2.A.1.1) family.</text>
</comment>
<dbReference type="NCBIfam" id="TIGR00879">
    <property type="entry name" value="SP"/>
    <property type="match status" value="1"/>
</dbReference>
<feature type="transmembrane region" description="Helical" evidence="10">
    <location>
        <begin position="519"/>
        <end position="539"/>
    </location>
</feature>
<dbReference type="RefSeq" id="XP_003959875.1">
    <property type="nucleotide sequence ID" value="XM_003959826.1"/>
</dbReference>
<sequence length="784" mass="86771">MDAENSSISEPSSEKRGYFKRAINTVNNMSITRKRKQTGKFPANEEDILHSSDKTVRNNYHSDEYSQINDDVSTFNDSVSYLFSEPPLPQSNTMSIVVGVFVAVGGFLFGYDTGLINSLIDMQYVREHLAPNHTFFTNVQMSILVSFLSLGTFVGALSAPIISDSLGRKLTIIISTAFVFSLGNSLQVGATSMQLLVIGRVISGIGIGFISAVVPLYQAETVKKNLRGAIISTYQWAITWGLLVSSAVAQGTHHMDNASSYRIPIGLQYIWSSTLALGMIFLPESPRYHVLKDNLDKAARSLSFLRSVPLHDSGLLEELVEIKATYDYEASVGTSTFMDCFVSSEKRPKQSLRMFTGMALQAFQQFTGINFIFYYGVYFFNNTGVNNSYIISLITYAVNVLFNVPGMYLVEYFGRRKVLIVGGILMTISNFIIAIVGIATNSVIANKVMIAFICVFIATFSATWGGVVWVVSAELYPLGVRAKCTAICAATNWLVNFICAFITPYIVDTVDHTSKIGSRIFFIWGGLNAIGVMIVYLTVYETKGLTLEEIDELYTKSSTSVSSAKWNQMIREKTNNPNNINWFPKFPRPFKNNRTTISTEPDTMNNTTLKNVSTQDSSLNNHAFGVFDVPNNSNYIELGNGLGLATAMHGPPSISTDSSYNVDSEGIHSETNGGSHNEQRNSTMNTDHLNEYISQIVNGSSPPMNGPRTYGEENALNFFEDDDNEELAHNYVELGNGLGITTIHREIPPVLADSSDEDDEDDDDLRGPNLQNKSTLFISRFMHR</sequence>
<gene>
    <name evidence="12" type="primary">KAFR0L01310</name>
    <name evidence="12" type="ORF">KAFR_0L01310</name>
</gene>
<dbReference type="GO" id="GO:0005536">
    <property type="term" value="F:D-glucose binding"/>
    <property type="evidence" value="ECO:0007669"/>
    <property type="project" value="UniProtKB-ARBA"/>
</dbReference>
<dbReference type="PRINTS" id="PR00171">
    <property type="entry name" value="SUGRTRNSPORT"/>
</dbReference>
<dbReference type="PANTHER" id="PTHR48022:SF16">
    <property type="entry name" value="HIGH GLUCOSE SENSOR RGT2-RELATED"/>
    <property type="match status" value="1"/>
</dbReference>
<dbReference type="PANTHER" id="PTHR48022">
    <property type="entry name" value="PLASTIDIC GLUCOSE TRANSPORTER 4"/>
    <property type="match status" value="1"/>
</dbReference>
<dbReference type="InterPro" id="IPR005829">
    <property type="entry name" value="Sugar_transporter_CS"/>
</dbReference>
<evidence type="ECO:0000256" key="7">
    <source>
        <dbReference type="ARBA" id="ARBA00023136"/>
    </source>
</evidence>
<dbReference type="PROSITE" id="PS00217">
    <property type="entry name" value="SUGAR_TRANSPORT_2"/>
    <property type="match status" value="1"/>
</dbReference>
<dbReference type="GO" id="GO:0045835">
    <property type="term" value="P:negative regulation of meiotic nuclear division"/>
    <property type="evidence" value="ECO:0007669"/>
    <property type="project" value="EnsemblFungi"/>
</dbReference>
<dbReference type="Pfam" id="PF00083">
    <property type="entry name" value="Sugar_tr"/>
    <property type="match status" value="1"/>
</dbReference>
<proteinExistence type="inferred from homology"/>
<evidence type="ECO:0000256" key="6">
    <source>
        <dbReference type="ARBA" id="ARBA00022989"/>
    </source>
</evidence>
<feature type="compositionally biased region" description="Polar residues" evidence="9">
    <location>
        <begin position="669"/>
        <end position="683"/>
    </location>
</feature>
<organism evidence="12 13">
    <name type="scientific">Kazachstania africana (strain ATCC 22294 / BCRC 22015 / CBS 2517 / CECT 1963 / NBRC 1671 / NRRL Y-8276)</name>
    <name type="common">Yeast</name>
    <name type="synonym">Kluyveromyces africanus</name>
    <dbReference type="NCBI Taxonomy" id="1071382"/>
    <lineage>
        <taxon>Eukaryota</taxon>
        <taxon>Fungi</taxon>
        <taxon>Dikarya</taxon>
        <taxon>Ascomycota</taxon>
        <taxon>Saccharomycotina</taxon>
        <taxon>Saccharomycetes</taxon>
        <taxon>Saccharomycetales</taxon>
        <taxon>Saccharomycetaceae</taxon>
        <taxon>Kazachstania</taxon>
    </lineage>
</organism>
<evidence type="ECO:0000256" key="10">
    <source>
        <dbReference type="SAM" id="Phobius"/>
    </source>
</evidence>
<evidence type="ECO:0000313" key="13">
    <source>
        <dbReference type="Proteomes" id="UP000005220"/>
    </source>
</evidence>
<dbReference type="GO" id="GO:0015755">
    <property type="term" value="P:fructose transmembrane transport"/>
    <property type="evidence" value="ECO:0007669"/>
    <property type="project" value="EnsemblFungi"/>
</dbReference>
<keyword evidence="4" id="KW-0762">Sugar transport</keyword>
<dbReference type="GO" id="GO:1904659">
    <property type="term" value="P:D-glucose transmembrane transport"/>
    <property type="evidence" value="ECO:0007669"/>
    <property type="project" value="EnsemblFungi"/>
</dbReference>
<comment type="subcellular location">
    <subcellularLocation>
        <location evidence="1">Membrane</location>
        <topology evidence="1">Multi-pass membrane protein</topology>
    </subcellularLocation>
</comment>
<keyword evidence="8" id="KW-0325">Glycoprotein</keyword>
<evidence type="ECO:0000256" key="3">
    <source>
        <dbReference type="ARBA" id="ARBA00022448"/>
    </source>
</evidence>
<dbReference type="InterPro" id="IPR020846">
    <property type="entry name" value="MFS_dom"/>
</dbReference>
<feature type="region of interest" description="Disordered" evidence="9">
    <location>
        <begin position="655"/>
        <end position="683"/>
    </location>
</feature>
<dbReference type="InterPro" id="IPR005828">
    <property type="entry name" value="MFS_sugar_transport-like"/>
</dbReference>
<feature type="transmembrane region" description="Helical" evidence="10">
    <location>
        <begin position="96"/>
        <end position="120"/>
    </location>
</feature>
<name>H2B290_KAZAF</name>
<feature type="region of interest" description="Disordered" evidence="9">
    <location>
        <begin position="751"/>
        <end position="771"/>
    </location>
</feature>
<evidence type="ECO:0000256" key="4">
    <source>
        <dbReference type="ARBA" id="ARBA00022597"/>
    </source>
</evidence>
<dbReference type="Gene3D" id="1.20.1250.20">
    <property type="entry name" value="MFS general substrate transporter like domains"/>
    <property type="match status" value="1"/>
</dbReference>
<feature type="transmembrane region" description="Helical" evidence="10">
    <location>
        <begin position="229"/>
        <end position="249"/>
    </location>
</feature>
<keyword evidence="6 10" id="KW-1133">Transmembrane helix</keyword>
<dbReference type="GO" id="GO:0015761">
    <property type="term" value="P:mannose transmembrane transport"/>
    <property type="evidence" value="ECO:0007669"/>
    <property type="project" value="EnsemblFungi"/>
</dbReference>
<evidence type="ECO:0000256" key="9">
    <source>
        <dbReference type="SAM" id="MobiDB-lite"/>
    </source>
</evidence>
<keyword evidence="3" id="KW-0813">Transport</keyword>
<dbReference type="FunCoup" id="H2B290">
    <property type="interactions" value="283"/>
</dbReference>
<feature type="transmembrane region" description="Helical" evidence="10">
    <location>
        <begin position="389"/>
        <end position="410"/>
    </location>
</feature>
<dbReference type="PROSITE" id="PS00216">
    <property type="entry name" value="SUGAR_TRANSPORT_1"/>
    <property type="match status" value="1"/>
</dbReference>
<dbReference type="PROSITE" id="PS50850">
    <property type="entry name" value="MFS"/>
    <property type="match status" value="1"/>
</dbReference>
<dbReference type="InterPro" id="IPR036259">
    <property type="entry name" value="MFS_trans_sf"/>
</dbReference>